<gene>
    <name evidence="7" type="ORF">B9Q03_01700</name>
</gene>
<feature type="transmembrane region" description="Helical" evidence="5">
    <location>
        <begin position="136"/>
        <end position="161"/>
    </location>
</feature>
<feature type="transmembrane region" description="Helical" evidence="5">
    <location>
        <begin position="167"/>
        <end position="187"/>
    </location>
</feature>
<feature type="domain" description="ABC transmembrane type-2" evidence="6">
    <location>
        <begin position="21"/>
        <end position="250"/>
    </location>
</feature>
<dbReference type="InterPro" id="IPR047817">
    <property type="entry name" value="ABC2_TM_bact-type"/>
</dbReference>
<feature type="transmembrane region" description="Helical" evidence="5">
    <location>
        <begin position="20"/>
        <end position="41"/>
    </location>
</feature>
<feature type="transmembrane region" description="Helical" evidence="5">
    <location>
        <begin position="53"/>
        <end position="79"/>
    </location>
</feature>
<reference evidence="7 8" key="1">
    <citation type="submission" date="2017-04" db="EMBL/GenBank/DDBJ databases">
        <title>Novel microbial lineages endemic to geothermal iron-oxide mats fill important gaps in the evolutionary history of Archaea.</title>
        <authorList>
            <person name="Jay Z.J."/>
            <person name="Beam J.P."/>
            <person name="Dlakic M."/>
            <person name="Rusch D.B."/>
            <person name="Kozubal M.A."/>
            <person name="Inskeep W.P."/>
        </authorList>
    </citation>
    <scope>NUCLEOTIDE SEQUENCE [LARGE SCALE GENOMIC DNA]</scope>
    <source>
        <strain evidence="7">OSP_D</strain>
    </source>
</reference>
<dbReference type="PIRSF" id="PIRSF006648">
    <property type="entry name" value="DrrB"/>
    <property type="match status" value="1"/>
</dbReference>
<name>A0A2R6B0V8_9ARCH</name>
<dbReference type="GO" id="GO:0043190">
    <property type="term" value="C:ATP-binding cassette (ABC) transporter complex"/>
    <property type="evidence" value="ECO:0007669"/>
    <property type="project" value="InterPro"/>
</dbReference>
<dbReference type="InterPro" id="IPR013525">
    <property type="entry name" value="ABC2_TM"/>
</dbReference>
<keyword evidence="2 5" id="KW-0812">Transmembrane</keyword>
<feature type="transmembrane region" description="Helical" evidence="5">
    <location>
        <begin position="225"/>
        <end position="243"/>
    </location>
</feature>
<protein>
    <recommendedName>
        <fullName evidence="6">ABC transmembrane type-2 domain-containing protein</fullName>
    </recommendedName>
</protein>
<dbReference type="GO" id="GO:0140359">
    <property type="term" value="F:ABC-type transporter activity"/>
    <property type="evidence" value="ECO:0007669"/>
    <property type="project" value="InterPro"/>
</dbReference>
<evidence type="ECO:0000313" key="7">
    <source>
        <dbReference type="EMBL" id="PSN92264.1"/>
    </source>
</evidence>
<dbReference type="InterPro" id="IPR051784">
    <property type="entry name" value="Nod_factor_ABC_transporter"/>
</dbReference>
<evidence type="ECO:0000256" key="4">
    <source>
        <dbReference type="ARBA" id="ARBA00023136"/>
    </source>
</evidence>
<feature type="transmembrane region" description="Helical" evidence="5">
    <location>
        <begin position="194"/>
        <end position="213"/>
    </location>
</feature>
<dbReference type="PANTHER" id="PTHR43229:SF2">
    <property type="entry name" value="NODULATION PROTEIN J"/>
    <property type="match status" value="1"/>
</dbReference>
<evidence type="ECO:0000259" key="6">
    <source>
        <dbReference type="PROSITE" id="PS51012"/>
    </source>
</evidence>
<organism evidence="7 8">
    <name type="scientific">Candidatus Marsarchaeota G2 archaeon OSP_D</name>
    <dbReference type="NCBI Taxonomy" id="1978157"/>
    <lineage>
        <taxon>Archaea</taxon>
        <taxon>Candidatus Marsarchaeota</taxon>
        <taxon>Candidatus Marsarchaeota group 2</taxon>
    </lineage>
</organism>
<comment type="subcellular location">
    <subcellularLocation>
        <location evidence="1">Membrane</location>
        <topology evidence="1">Multi-pass membrane protein</topology>
    </subcellularLocation>
</comment>
<evidence type="ECO:0000256" key="1">
    <source>
        <dbReference type="ARBA" id="ARBA00004141"/>
    </source>
</evidence>
<evidence type="ECO:0000256" key="5">
    <source>
        <dbReference type="SAM" id="Phobius"/>
    </source>
</evidence>
<keyword evidence="4 5" id="KW-0472">Membrane</keyword>
<feature type="transmembrane region" description="Helical" evidence="5">
    <location>
        <begin position="99"/>
        <end position="124"/>
    </location>
</feature>
<dbReference type="Proteomes" id="UP000240322">
    <property type="component" value="Unassembled WGS sequence"/>
</dbReference>
<proteinExistence type="predicted"/>
<evidence type="ECO:0000256" key="3">
    <source>
        <dbReference type="ARBA" id="ARBA00022989"/>
    </source>
</evidence>
<evidence type="ECO:0000256" key="2">
    <source>
        <dbReference type="ARBA" id="ARBA00022692"/>
    </source>
</evidence>
<dbReference type="AlphaFoldDB" id="A0A2R6B0V8"/>
<dbReference type="InterPro" id="IPR000412">
    <property type="entry name" value="ABC_2_transport"/>
</dbReference>
<comment type="caution">
    <text evidence="7">The sequence shown here is derived from an EMBL/GenBank/DDBJ whole genome shotgun (WGS) entry which is preliminary data.</text>
</comment>
<evidence type="ECO:0000313" key="8">
    <source>
        <dbReference type="Proteomes" id="UP000240322"/>
    </source>
</evidence>
<dbReference type="EMBL" id="NEXE01000007">
    <property type="protein sequence ID" value="PSN92264.1"/>
    <property type="molecule type" value="Genomic_DNA"/>
</dbReference>
<accession>A0A2R6B0V8</accession>
<sequence length="254" mass="27673">MNPENIGRLIYRNLRVNTDPATLVVLLGLPTMYLVFFGFGYQSLITATHSHGYLFFLAPGIMATQTIMAGSLSGGILWLDKRLHMLAQLLMGPFTRLEYLLGIIFATVIYALAGSFIMLAVAYVMIGGVALDLGGLGLIVCATLLGSLIFGSIMLIISVFVKSNNTYNSIQIFIIFVLNFASTVFYPYSPSLPLVLRAVFLVNPLTYVANVVRDGFNSTVSVSDIYSLLGMLLVSAALLYTAARAYMRSNISFT</sequence>
<dbReference type="PROSITE" id="PS51012">
    <property type="entry name" value="ABC_TM2"/>
    <property type="match status" value="1"/>
</dbReference>
<dbReference type="Pfam" id="PF01061">
    <property type="entry name" value="ABC2_membrane"/>
    <property type="match status" value="1"/>
</dbReference>
<dbReference type="PANTHER" id="PTHR43229">
    <property type="entry name" value="NODULATION PROTEIN J"/>
    <property type="match status" value="1"/>
</dbReference>
<keyword evidence="3 5" id="KW-1133">Transmembrane helix</keyword>